<dbReference type="SMART" id="SM00812">
    <property type="entry name" value="Alpha_L_fucos"/>
    <property type="match status" value="1"/>
</dbReference>
<evidence type="ECO:0000256" key="1">
    <source>
        <dbReference type="ARBA" id="ARBA00004071"/>
    </source>
</evidence>
<dbReference type="EMBL" id="FQZX01000001">
    <property type="protein sequence ID" value="SHJ84946.1"/>
    <property type="molecule type" value="Genomic_DNA"/>
</dbReference>
<name>A0A1M6MNH7_9FLAO</name>
<dbReference type="InterPro" id="IPR031919">
    <property type="entry name" value="Fucosidase_C"/>
</dbReference>
<dbReference type="GO" id="GO:0004560">
    <property type="term" value="F:alpha-L-fucosidase activity"/>
    <property type="evidence" value="ECO:0007669"/>
    <property type="project" value="InterPro"/>
</dbReference>
<dbReference type="InterPro" id="IPR057739">
    <property type="entry name" value="Glyco_hydro_29_N"/>
</dbReference>
<dbReference type="Pfam" id="PF01120">
    <property type="entry name" value="Alpha_L_fucos"/>
    <property type="match status" value="1"/>
</dbReference>
<dbReference type="RefSeq" id="WP_073242949.1">
    <property type="nucleotide sequence ID" value="NZ_FQZX01000001.1"/>
</dbReference>
<keyword evidence="5" id="KW-0378">Hydrolase</keyword>
<dbReference type="Proteomes" id="UP000184314">
    <property type="component" value="Unassembled WGS sequence"/>
</dbReference>
<evidence type="ECO:0000256" key="6">
    <source>
        <dbReference type="ARBA" id="ARBA00023295"/>
    </source>
</evidence>
<dbReference type="GO" id="GO:0005764">
    <property type="term" value="C:lysosome"/>
    <property type="evidence" value="ECO:0007669"/>
    <property type="project" value="TreeGrafter"/>
</dbReference>
<gene>
    <name evidence="9" type="ORF">SAMN04488007_1670</name>
</gene>
<reference evidence="10" key="1">
    <citation type="submission" date="2016-11" db="EMBL/GenBank/DDBJ databases">
        <authorList>
            <person name="Varghese N."/>
            <person name="Submissions S."/>
        </authorList>
    </citation>
    <scope>NUCLEOTIDE SEQUENCE [LARGE SCALE GENOMIC DNA]</scope>
    <source>
        <strain evidence="10">DSM 16478</strain>
    </source>
</reference>
<evidence type="ECO:0000313" key="9">
    <source>
        <dbReference type="EMBL" id="SHJ84946.1"/>
    </source>
</evidence>
<feature type="domain" description="Glycoside hydrolase family 29 N-terminal" evidence="7">
    <location>
        <begin position="31"/>
        <end position="398"/>
    </location>
</feature>
<keyword evidence="10" id="KW-1185">Reference proteome</keyword>
<dbReference type="PROSITE" id="PS51257">
    <property type="entry name" value="PROKAR_LIPOPROTEIN"/>
    <property type="match status" value="1"/>
</dbReference>
<dbReference type="STRING" id="228958.SAMN04488007_1670"/>
<evidence type="ECO:0000259" key="8">
    <source>
        <dbReference type="Pfam" id="PF16757"/>
    </source>
</evidence>
<feature type="domain" description="Alpha-L-fucosidase C-terminal" evidence="8">
    <location>
        <begin position="431"/>
        <end position="511"/>
    </location>
</feature>
<dbReference type="Gene3D" id="2.60.40.1180">
    <property type="entry name" value="Golgi alpha-mannosidase II"/>
    <property type="match status" value="1"/>
</dbReference>
<dbReference type="OrthoDB" id="1095333at2"/>
<comment type="similarity">
    <text evidence="2">Belongs to the glycosyl hydrolase 29 family.</text>
</comment>
<dbReference type="InterPro" id="IPR017853">
    <property type="entry name" value="GH"/>
</dbReference>
<dbReference type="PIRSF" id="PIRSF001092">
    <property type="entry name" value="Alpha-L-fucosidase"/>
    <property type="match status" value="1"/>
</dbReference>
<dbReference type="PRINTS" id="PR00741">
    <property type="entry name" value="GLHYDRLASE29"/>
</dbReference>
<protein>
    <recommendedName>
        <fullName evidence="3">alpha-L-fucosidase</fullName>
        <ecNumber evidence="3">3.2.1.51</ecNumber>
    </recommendedName>
</protein>
<dbReference type="PANTHER" id="PTHR10030">
    <property type="entry name" value="ALPHA-L-FUCOSIDASE"/>
    <property type="match status" value="1"/>
</dbReference>
<accession>A0A1M6MNH7</accession>
<evidence type="ECO:0000256" key="3">
    <source>
        <dbReference type="ARBA" id="ARBA00012662"/>
    </source>
</evidence>
<evidence type="ECO:0000259" key="7">
    <source>
        <dbReference type="Pfam" id="PF01120"/>
    </source>
</evidence>
<evidence type="ECO:0000256" key="4">
    <source>
        <dbReference type="ARBA" id="ARBA00022729"/>
    </source>
</evidence>
<keyword evidence="4" id="KW-0732">Signal</keyword>
<dbReference type="Pfam" id="PF16757">
    <property type="entry name" value="Fucosidase_C"/>
    <property type="match status" value="1"/>
</dbReference>
<proteinExistence type="inferred from homology"/>
<dbReference type="AlphaFoldDB" id="A0A1M6MNH7"/>
<sequence>MNFKRYKLFAFLICTTVLFSCGDQKEKKEVVEQTKPVYEANWESIKANYKDPAWFNKQKFGIFIHWGAYSVPAYSSEWYPRKMYMDSATFSAQLELGQKGPSDVFLHHKEKWGDQKEFGYKDFIPMFKGENFDANEWIDIFEKAGAKYVIPVAEHHDGFAMYKSNVTRWNSVDMGPKKDILGELFKAGREKGMIMGASSHFAFNWSFYNKKDKFDTTDPKNSDLYSTKGKDLNEPVSDEFKELWWARTKDIIDNYQPDILWFDFYLDIPDFADQRPKLAAYYYNKGIEWDKEVVLQDKNFSHEAFPEGTVVYDLERGKLPGIRKLPWQTDTSIGKNSWSHVTNWESKTANEIVDDLVDIVSKNGNLLLNVGPKSDGTIPEDQQAILFEIGDWLKINGDAIYDTTYWKTFGEGPTEVKKGHHSEGDNEGLSSKDIRFTIKDNKLFAIVLDWPEDGMVNIESLAKDSEYVKDLEIANAKVLGSTDKIKWSQETDGLKVTMPKEKPGDFAYVIQFDLR</sequence>
<evidence type="ECO:0000313" key="10">
    <source>
        <dbReference type="Proteomes" id="UP000184314"/>
    </source>
</evidence>
<dbReference type="Gene3D" id="3.20.20.80">
    <property type="entry name" value="Glycosidases"/>
    <property type="match status" value="1"/>
</dbReference>
<dbReference type="InterPro" id="IPR000933">
    <property type="entry name" value="Glyco_hydro_29"/>
</dbReference>
<dbReference type="GO" id="GO:0016139">
    <property type="term" value="P:glycoside catabolic process"/>
    <property type="evidence" value="ECO:0007669"/>
    <property type="project" value="TreeGrafter"/>
</dbReference>
<dbReference type="GO" id="GO:0006004">
    <property type="term" value="P:fucose metabolic process"/>
    <property type="evidence" value="ECO:0007669"/>
    <property type="project" value="InterPro"/>
</dbReference>
<evidence type="ECO:0000256" key="5">
    <source>
        <dbReference type="ARBA" id="ARBA00022801"/>
    </source>
</evidence>
<evidence type="ECO:0000256" key="2">
    <source>
        <dbReference type="ARBA" id="ARBA00007951"/>
    </source>
</evidence>
<comment type="function">
    <text evidence="1">Alpha-L-fucosidase is responsible for hydrolyzing the alpha-1,6-linked fucose joined to the reducing-end N-acetylglucosamine of the carbohydrate moieties of glycoproteins.</text>
</comment>
<dbReference type="PANTHER" id="PTHR10030:SF37">
    <property type="entry name" value="ALPHA-L-FUCOSIDASE-RELATED"/>
    <property type="match status" value="1"/>
</dbReference>
<dbReference type="EC" id="3.2.1.51" evidence="3"/>
<dbReference type="InterPro" id="IPR016286">
    <property type="entry name" value="FUC_metazoa-typ"/>
</dbReference>
<keyword evidence="6" id="KW-0326">Glycosidase</keyword>
<dbReference type="InterPro" id="IPR013780">
    <property type="entry name" value="Glyco_hydro_b"/>
</dbReference>
<dbReference type="SUPFAM" id="SSF51445">
    <property type="entry name" value="(Trans)glycosidases"/>
    <property type="match status" value="1"/>
</dbReference>
<organism evidence="9 10">
    <name type="scientific">Maribacter aquivivus</name>
    <dbReference type="NCBI Taxonomy" id="228958"/>
    <lineage>
        <taxon>Bacteria</taxon>
        <taxon>Pseudomonadati</taxon>
        <taxon>Bacteroidota</taxon>
        <taxon>Flavobacteriia</taxon>
        <taxon>Flavobacteriales</taxon>
        <taxon>Flavobacteriaceae</taxon>
        <taxon>Maribacter</taxon>
    </lineage>
</organism>